<keyword evidence="4" id="KW-1185">Reference proteome</keyword>
<evidence type="ECO:0000313" key="3">
    <source>
        <dbReference type="EMBL" id="EDO49879.1"/>
    </source>
</evidence>
<accession>A7REZ4</accession>
<sequence length="569" mass="63111">MSLSDEDSFAIIGTPSLTKTLPTLSQDNQNVNTAIQSLIVRSRAESDPIPAPAGKVIDPGNRSTVGSSWEHLEDLGSSVRFDPCLTFINPTMNHHSSEELKGAPWGKTPPKTPEEGGANGEQNHYEANSNIISSFDEMFPHQSSHYSLTSNEESVEEQPQVYSCECLAQSSNSRLSKQLSIDPEVQVHLSEKQDQEKTCTVNLWQSIRALSALATLTGLWNPGRGFRVIFPLVILLVSLYVLVGFVFTTWICFHSNSTLGAVYCPKKQVPNVTAPEVPNKVINYLGQFFEVELCCIQVVTYLILLGCLCRLKRAVDTFSFLQYPQCLTKSDCVALNIQIIVVFAVLIFANFDPTQSESIAEGYKPSVYTIFLMYPGPNLTWICLVSGCWVFAVIACALANIIEKCLTAIRDLKSGTLDDVIDIHEHLCGHVLGTVGVLKYWFIVHWFSFAFLTVIGISLLLVKLQDLASRQYSIGSLALVLYTFLCPCLYATRVTSQSKQIAMELNCSRARDWSEGHPLRRRENLSLFLEYVDRAQCGFKIAGITINSSVTWVSMLIAVCGMTIWLIAA</sequence>
<feature type="transmembrane region" description="Helical" evidence="2">
    <location>
        <begin position="474"/>
        <end position="492"/>
    </location>
</feature>
<feature type="transmembrane region" description="Helical" evidence="2">
    <location>
        <begin position="440"/>
        <end position="462"/>
    </location>
</feature>
<dbReference type="EMBL" id="DS469507">
    <property type="protein sequence ID" value="EDO49879.1"/>
    <property type="molecule type" value="Genomic_DNA"/>
</dbReference>
<name>A7REZ4_NEMVE</name>
<protein>
    <submittedName>
        <fullName evidence="3">Uncharacterized protein</fullName>
    </submittedName>
</protein>
<reference evidence="3 4" key="1">
    <citation type="journal article" date="2007" name="Science">
        <title>Sea anemone genome reveals ancestral eumetazoan gene repertoire and genomic organization.</title>
        <authorList>
            <person name="Putnam N.H."/>
            <person name="Srivastava M."/>
            <person name="Hellsten U."/>
            <person name="Dirks B."/>
            <person name="Chapman J."/>
            <person name="Salamov A."/>
            <person name="Terry A."/>
            <person name="Shapiro H."/>
            <person name="Lindquist E."/>
            <person name="Kapitonov V.V."/>
            <person name="Jurka J."/>
            <person name="Genikhovich G."/>
            <person name="Grigoriev I.V."/>
            <person name="Lucas S.M."/>
            <person name="Steele R.E."/>
            <person name="Finnerty J.R."/>
            <person name="Technau U."/>
            <person name="Martindale M.Q."/>
            <person name="Rokhsar D.S."/>
        </authorList>
    </citation>
    <scope>NUCLEOTIDE SEQUENCE [LARGE SCALE GENOMIC DNA]</scope>
    <source>
        <strain evidence="4">CH2 X CH6</strain>
    </source>
</reference>
<keyword evidence="2" id="KW-0812">Transmembrane</keyword>
<organism evidence="3 4">
    <name type="scientific">Nematostella vectensis</name>
    <name type="common">Starlet sea anemone</name>
    <dbReference type="NCBI Taxonomy" id="45351"/>
    <lineage>
        <taxon>Eukaryota</taxon>
        <taxon>Metazoa</taxon>
        <taxon>Cnidaria</taxon>
        <taxon>Anthozoa</taxon>
        <taxon>Hexacorallia</taxon>
        <taxon>Actiniaria</taxon>
        <taxon>Edwardsiidae</taxon>
        <taxon>Nematostella</taxon>
    </lineage>
</organism>
<evidence type="ECO:0000256" key="2">
    <source>
        <dbReference type="SAM" id="Phobius"/>
    </source>
</evidence>
<feature type="transmembrane region" description="Helical" evidence="2">
    <location>
        <begin position="379"/>
        <end position="402"/>
    </location>
</feature>
<feature type="region of interest" description="Disordered" evidence="1">
    <location>
        <begin position="95"/>
        <end position="123"/>
    </location>
</feature>
<dbReference type="Proteomes" id="UP000001593">
    <property type="component" value="Unassembled WGS sequence"/>
</dbReference>
<dbReference type="OMA" id="YEWNETH"/>
<dbReference type="AlphaFoldDB" id="A7REZ4"/>
<proteinExistence type="predicted"/>
<evidence type="ECO:0000256" key="1">
    <source>
        <dbReference type="SAM" id="MobiDB-lite"/>
    </source>
</evidence>
<keyword evidence="2" id="KW-0472">Membrane</keyword>
<feature type="transmembrane region" description="Helical" evidence="2">
    <location>
        <begin position="228"/>
        <end position="251"/>
    </location>
</feature>
<dbReference type="HOGENOM" id="CLU_479227_0_0_1"/>
<feature type="transmembrane region" description="Helical" evidence="2">
    <location>
        <begin position="332"/>
        <end position="351"/>
    </location>
</feature>
<feature type="transmembrane region" description="Helical" evidence="2">
    <location>
        <begin position="550"/>
        <end position="568"/>
    </location>
</feature>
<feature type="transmembrane region" description="Helical" evidence="2">
    <location>
        <begin position="288"/>
        <end position="311"/>
    </location>
</feature>
<gene>
    <name evidence="3" type="ORF">NEMVEDRAFT_v1g237760</name>
</gene>
<evidence type="ECO:0000313" key="4">
    <source>
        <dbReference type="Proteomes" id="UP000001593"/>
    </source>
</evidence>
<keyword evidence="2" id="KW-1133">Transmembrane helix</keyword>
<dbReference type="InParanoid" id="A7REZ4"/>